<dbReference type="EMBL" id="JASBNA010000001">
    <property type="protein sequence ID" value="KAK7695899.1"/>
    <property type="molecule type" value="Genomic_DNA"/>
</dbReference>
<keyword evidence="1" id="KW-0175">Coiled coil</keyword>
<comment type="caution">
    <text evidence="2">The sequence shown here is derived from an EMBL/GenBank/DDBJ whole genome shotgun (WGS) entry which is preliminary data.</text>
</comment>
<gene>
    <name evidence="2" type="ORF">QCA50_000538</name>
</gene>
<dbReference type="AlphaFoldDB" id="A0AAW0GWY4"/>
<name>A0AAW0GWY4_9APHY</name>
<evidence type="ECO:0000313" key="3">
    <source>
        <dbReference type="Proteomes" id="UP001385951"/>
    </source>
</evidence>
<organism evidence="2 3">
    <name type="scientific">Cerrena zonata</name>
    <dbReference type="NCBI Taxonomy" id="2478898"/>
    <lineage>
        <taxon>Eukaryota</taxon>
        <taxon>Fungi</taxon>
        <taxon>Dikarya</taxon>
        <taxon>Basidiomycota</taxon>
        <taxon>Agaricomycotina</taxon>
        <taxon>Agaricomycetes</taxon>
        <taxon>Polyporales</taxon>
        <taxon>Cerrenaceae</taxon>
        <taxon>Cerrena</taxon>
    </lineage>
</organism>
<dbReference type="Proteomes" id="UP001385951">
    <property type="component" value="Unassembled WGS sequence"/>
</dbReference>
<keyword evidence="3" id="KW-1185">Reference proteome</keyword>
<sequence length="114" mass="12820">MKSSLDELKAQSTQSFTFISHAKESLSDVHELRETVTKSLKDIEPLLIDQGPSFRAAEMRNIVSEFELECINSQQVADLLRDKLKSAADDLVDARNRVTDLEQSQAADRETIVL</sequence>
<protein>
    <submittedName>
        <fullName evidence="2">Uncharacterized protein</fullName>
    </submittedName>
</protein>
<evidence type="ECO:0000256" key="1">
    <source>
        <dbReference type="SAM" id="Coils"/>
    </source>
</evidence>
<proteinExistence type="predicted"/>
<reference evidence="2 3" key="1">
    <citation type="submission" date="2022-09" db="EMBL/GenBank/DDBJ databases">
        <authorList>
            <person name="Palmer J.M."/>
        </authorList>
    </citation>
    <scope>NUCLEOTIDE SEQUENCE [LARGE SCALE GENOMIC DNA]</scope>
    <source>
        <strain evidence="2 3">DSM 7382</strain>
    </source>
</reference>
<evidence type="ECO:0000313" key="2">
    <source>
        <dbReference type="EMBL" id="KAK7695899.1"/>
    </source>
</evidence>
<feature type="coiled-coil region" evidence="1">
    <location>
        <begin position="77"/>
        <end position="104"/>
    </location>
</feature>
<accession>A0AAW0GWY4</accession>